<evidence type="ECO:0000256" key="1">
    <source>
        <dbReference type="SAM" id="MobiDB-lite"/>
    </source>
</evidence>
<keyword evidence="2" id="KW-0732">Signal</keyword>
<dbReference type="SUPFAM" id="SSF56219">
    <property type="entry name" value="DNase I-like"/>
    <property type="match status" value="1"/>
</dbReference>
<dbReference type="AlphaFoldDB" id="A0A0G4H0D1"/>
<name>A0A0G4H0D1_9ALVE</name>
<feature type="region of interest" description="Disordered" evidence="1">
    <location>
        <begin position="472"/>
        <end position="524"/>
    </location>
</feature>
<reference evidence="3" key="1">
    <citation type="submission" date="2014-11" db="EMBL/GenBank/DDBJ databases">
        <authorList>
            <person name="Otto D Thomas"/>
            <person name="Naeem Raeece"/>
        </authorList>
    </citation>
    <scope>NUCLEOTIDE SEQUENCE</scope>
</reference>
<dbReference type="VEuPathDB" id="CryptoDB:Cvel_24085"/>
<feature type="region of interest" description="Disordered" evidence="1">
    <location>
        <begin position="269"/>
        <end position="301"/>
    </location>
</feature>
<sequence length="540" mass="59294">MVNCKIASSYRTATVFCFLLWLYSAQAFSVVTVNSLAQTSCQAKPTGMPSFTQNDINNKKGWLLTMLTEQIANKNIDFATVQEVDAAPGSGKSNKDSSIDDVMAWAEDEEYIAIHTQPNPNAKPSDKAPNDVAFVLLKKSSFPDATVNSCTFRSDKETGHLSKWLWCEGLKIQGGQPINVLAGHAPSSGPDFNNAEFQERLKAATMIVGDMNMDASGLKAGTSSVNAGDLTVYPDADSGLVTTAKDAFKYRKLSQAMENTHGFQNAVADDSGETTCTDIQCKPKQQQQEDTESDQQDDEPCCDLTNEKHPYMVTIDGTLQNDKNVCKYASRICALADKKNKAELKMLAGSDGDTTDRLREFVDKIDLKSLYTSIGCADTDCGSLSQDNLLDHMQRTLMQEDLVAIKAPLSFETKSTPYVYPLEMTTAAILKENDNGQTKQQAQARGFPTGAWPSDHFLVAVEIVVPEEETRAEIDKMDDEMQNTDDNSDEEQEISKQRDVNPSMKSELDQIQPTVKTNTDGGAGFLAKRVDAVVRRHSVK</sequence>
<proteinExistence type="predicted"/>
<organism evidence="3">
    <name type="scientific">Chromera velia CCMP2878</name>
    <dbReference type="NCBI Taxonomy" id="1169474"/>
    <lineage>
        <taxon>Eukaryota</taxon>
        <taxon>Sar</taxon>
        <taxon>Alveolata</taxon>
        <taxon>Colpodellida</taxon>
        <taxon>Chromeraceae</taxon>
        <taxon>Chromera</taxon>
    </lineage>
</organism>
<feature type="compositionally biased region" description="Acidic residues" evidence="1">
    <location>
        <begin position="289"/>
        <end position="301"/>
    </location>
</feature>
<dbReference type="PhylomeDB" id="A0A0G4H0D1"/>
<gene>
    <name evidence="3" type="ORF">Cvel_24085</name>
</gene>
<dbReference type="Gene3D" id="3.60.10.10">
    <property type="entry name" value="Endonuclease/exonuclease/phosphatase"/>
    <property type="match status" value="1"/>
</dbReference>
<evidence type="ECO:0000256" key="2">
    <source>
        <dbReference type="SAM" id="SignalP"/>
    </source>
</evidence>
<protein>
    <recommendedName>
        <fullName evidence="4">Endonuclease/exonuclease/phosphatase domain-containing protein</fullName>
    </recommendedName>
</protein>
<dbReference type="EMBL" id="CDMZ01001731">
    <property type="protein sequence ID" value="CEM36753.1"/>
    <property type="molecule type" value="Genomic_DNA"/>
</dbReference>
<feature type="compositionally biased region" description="Acidic residues" evidence="1">
    <location>
        <begin position="476"/>
        <end position="492"/>
    </location>
</feature>
<evidence type="ECO:0008006" key="4">
    <source>
        <dbReference type="Google" id="ProtNLM"/>
    </source>
</evidence>
<accession>A0A0G4H0D1</accession>
<feature type="signal peptide" evidence="2">
    <location>
        <begin position="1"/>
        <end position="27"/>
    </location>
</feature>
<feature type="compositionally biased region" description="Polar residues" evidence="1">
    <location>
        <begin position="509"/>
        <end position="520"/>
    </location>
</feature>
<evidence type="ECO:0000313" key="3">
    <source>
        <dbReference type="EMBL" id="CEM36753.1"/>
    </source>
</evidence>
<dbReference type="InterPro" id="IPR036691">
    <property type="entry name" value="Endo/exonu/phosph_ase_sf"/>
</dbReference>
<feature type="chain" id="PRO_5005190921" description="Endonuclease/exonuclease/phosphatase domain-containing protein" evidence="2">
    <location>
        <begin position="28"/>
        <end position="540"/>
    </location>
</feature>